<feature type="transmembrane region" description="Helical" evidence="7">
    <location>
        <begin position="201"/>
        <end position="224"/>
    </location>
</feature>
<evidence type="ECO:0000256" key="6">
    <source>
        <dbReference type="SAM" id="MobiDB-lite"/>
    </source>
</evidence>
<keyword evidence="10" id="KW-1185">Reference proteome</keyword>
<proteinExistence type="inferred from homology"/>
<dbReference type="Pfam" id="PF13906">
    <property type="entry name" value="AA_permease_C"/>
    <property type="match status" value="1"/>
</dbReference>
<feature type="transmembrane region" description="Helical" evidence="7">
    <location>
        <begin position="516"/>
        <end position="538"/>
    </location>
</feature>
<organism evidence="9 10">
    <name type="scientific">Raphidocelis subcapitata</name>
    <dbReference type="NCBI Taxonomy" id="307507"/>
    <lineage>
        <taxon>Eukaryota</taxon>
        <taxon>Viridiplantae</taxon>
        <taxon>Chlorophyta</taxon>
        <taxon>core chlorophytes</taxon>
        <taxon>Chlorophyceae</taxon>
        <taxon>CS clade</taxon>
        <taxon>Sphaeropleales</taxon>
        <taxon>Selenastraceae</taxon>
        <taxon>Raphidocelis</taxon>
    </lineage>
</organism>
<feature type="transmembrane region" description="Helical" evidence="7">
    <location>
        <begin position="278"/>
        <end position="304"/>
    </location>
</feature>
<dbReference type="Pfam" id="PF13520">
    <property type="entry name" value="AA_permease_2"/>
    <property type="match status" value="1"/>
</dbReference>
<accession>A0A2V0NQC7</accession>
<evidence type="ECO:0000256" key="4">
    <source>
        <dbReference type="ARBA" id="ARBA00022989"/>
    </source>
</evidence>
<evidence type="ECO:0000259" key="8">
    <source>
        <dbReference type="Pfam" id="PF13906"/>
    </source>
</evidence>
<feature type="transmembrane region" description="Helical" evidence="7">
    <location>
        <begin position="244"/>
        <end position="266"/>
    </location>
</feature>
<dbReference type="InParanoid" id="A0A2V0NQC7"/>
<evidence type="ECO:0000313" key="10">
    <source>
        <dbReference type="Proteomes" id="UP000247498"/>
    </source>
</evidence>
<dbReference type="PANTHER" id="PTHR43243">
    <property type="entry name" value="INNER MEMBRANE TRANSPORTER YGJI-RELATED"/>
    <property type="match status" value="1"/>
</dbReference>
<gene>
    <name evidence="9" type="ORF">Rsub_00454</name>
</gene>
<dbReference type="Gene3D" id="1.20.1740.10">
    <property type="entry name" value="Amino acid/polyamine transporter I"/>
    <property type="match status" value="1"/>
</dbReference>
<dbReference type="AlphaFoldDB" id="A0A2V0NQC7"/>
<keyword evidence="3 7" id="KW-0812">Transmembrane</keyword>
<feature type="transmembrane region" description="Helical" evidence="7">
    <location>
        <begin position="51"/>
        <end position="72"/>
    </location>
</feature>
<dbReference type="InterPro" id="IPR002293">
    <property type="entry name" value="AA/rel_permease1"/>
</dbReference>
<evidence type="ECO:0000256" key="1">
    <source>
        <dbReference type="ARBA" id="ARBA00004141"/>
    </source>
</evidence>
<dbReference type="STRING" id="307507.A0A2V0NQC7"/>
<feature type="transmembrane region" description="Helical" evidence="7">
    <location>
        <begin position="114"/>
        <end position="136"/>
    </location>
</feature>
<feature type="transmembrane region" description="Helical" evidence="7">
    <location>
        <begin position="372"/>
        <end position="392"/>
    </location>
</feature>
<dbReference type="OrthoDB" id="3900342at2759"/>
<dbReference type="InterPro" id="IPR029485">
    <property type="entry name" value="CAT_C"/>
</dbReference>
<evidence type="ECO:0000256" key="7">
    <source>
        <dbReference type="SAM" id="Phobius"/>
    </source>
</evidence>
<evidence type="ECO:0000256" key="5">
    <source>
        <dbReference type="ARBA" id="ARBA00023136"/>
    </source>
</evidence>
<feature type="region of interest" description="Disordered" evidence="6">
    <location>
        <begin position="574"/>
        <end position="617"/>
    </location>
</feature>
<feature type="transmembrane region" description="Helical" evidence="7">
    <location>
        <begin position="464"/>
        <end position="480"/>
    </location>
</feature>
<reference evidence="9 10" key="1">
    <citation type="journal article" date="2018" name="Sci. Rep.">
        <title>Raphidocelis subcapitata (=Pseudokirchneriella subcapitata) provides an insight into genome evolution and environmental adaptations in the Sphaeropleales.</title>
        <authorList>
            <person name="Suzuki S."/>
            <person name="Yamaguchi H."/>
            <person name="Nakajima N."/>
            <person name="Kawachi M."/>
        </authorList>
    </citation>
    <scope>NUCLEOTIDE SEQUENCE [LARGE SCALE GENOMIC DNA]</scope>
    <source>
        <strain evidence="9 10">NIES-35</strain>
    </source>
</reference>
<feature type="transmembrane region" description="Helical" evidence="7">
    <location>
        <begin position="324"/>
        <end position="352"/>
    </location>
</feature>
<keyword evidence="4 7" id="KW-1133">Transmembrane helix</keyword>
<feature type="transmembrane region" description="Helical" evidence="7">
    <location>
        <begin position="398"/>
        <end position="419"/>
    </location>
</feature>
<evidence type="ECO:0000256" key="2">
    <source>
        <dbReference type="ARBA" id="ARBA00008572"/>
    </source>
</evidence>
<dbReference type="GO" id="GO:0015171">
    <property type="term" value="F:amino acid transmembrane transporter activity"/>
    <property type="evidence" value="ECO:0007669"/>
    <property type="project" value="TreeGrafter"/>
</dbReference>
<comment type="similarity">
    <text evidence="2">Belongs to the amino acid-polyamine-organocation (APC) superfamily. Cationic amino acid transporter (CAT) (TC 2.A.3.3) family.</text>
</comment>
<dbReference type="PANTHER" id="PTHR43243:SF41">
    <property type="entry name" value="CATIONIC AMINO ACID TRANSPORTER 7, CHLOROPLASTIC"/>
    <property type="match status" value="1"/>
</dbReference>
<dbReference type="EMBL" id="BDRX01000002">
    <property type="protein sequence ID" value="GBF87743.1"/>
    <property type="molecule type" value="Genomic_DNA"/>
</dbReference>
<keyword evidence="5 7" id="KW-0472">Membrane</keyword>
<feature type="domain" description="Cationic amino acid transporter C-terminal" evidence="8">
    <location>
        <begin position="485"/>
        <end position="532"/>
    </location>
</feature>
<comment type="caution">
    <text evidence="9">The sequence shown here is derived from an EMBL/GenBank/DDBJ whole genome shotgun (WGS) entry which is preliminary data.</text>
</comment>
<name>A0A2V0NQC7_9CHLO</name>
<dbReference type="GO" id="GO:0005886">
    <property type="term" value="C:plasma membrane"/>
    <property type="evidence" value="ECO:0007669"/>
    <property type="project" value="TreeGrafter"/>
</dbReference>
<dbReference type="Proteomes" id="UP000247498">
    <property type="component" value="Unassembled WGS sequence"/>
</dbReference>
<evidence type="ECO:0000256" key="3">
    <source>
        <dbReference type="ARBA" id="ARBA00022692"/>
    </source>
</evidence>
<feature type="transmembrane region" description="Helical" evidence="7">
    <location>
        <begin position="78"/>
        <end position="102"/>
    </location>
</feature>
<sequence>MGGFKTWGFESFEEYTTSLKTAWRSIRNRAFEPTHAAEEVEDNKLPRTLNWFHISCLGVGLILGAGIFVSTGEAANQIAGPAVILSFAVAGLSAILSTLCYSEFAVRFPLSGGAFNYLLFSCGELVAFCCVTSLILEYVLANAAVARSFSPYLGQLIGKGSEFFVFQINSDLVIDPLGAGLVAVCVALVMVSTEHSNKTNLIITVVHVAVVVMIMIVGESPLGFTKANPRNLRPFIPTRFGVRGIFEGASFVFFSFIGFDCVSTMAEEVVNPARDMPVGIVSCILLVTIIYILMALSLVMMVPFRKIDPRAAFAAAFEVAGMPWMRVVVALGALLGIVTGVLVGMMAVARIFSAVGRSHLVFPVIGHVHPKYRTPAVSTLILGIPTILLALLSDLPMLVNLVSAGTLFVFGAVAVALIIKRYTLPPKEAEEVSPRHKIARTALITLLVCSASGLGIAYNLDKRFWVYIIVICIHLALTMAPKPDYTSPLFPYVPSASLLINAWLCSTLPASAWTQYAIFLAIMCAVYFLYSCASSLALEEHSALRHGPKTSAIPPEDLVRVISETASRRDLVELSPDGGEVPIERGASAVSRRAPSGTARRGGSATRAGDDDPNALKGAKAVELV</sequence>
<feature type="transmembrane region" description="Helical" evidence="7">
    <location>
        <begin position="172"/>
        <end position="189"/>
    </location>
</feature>
<protein>
    <submittedName>
        <fullName evidence="9">Cationic amino acid transporter-like</fullName>
    </submittedName>
</protein>
<comment type="subcellular location">
    <subcellularLocation>
        <location evidence="1">Membrane</location>
        <topology evidence="1">Multi-pass membrane protein</topology>
    </subcellularLocation>
</comment>
<evidence type="ECO:0000313" key="9">
    <source>
        <dbReference type="EMBL" id="GBF87743.1"/>
    </source>
</evidence>